<comment type="caution">
    <text evidence="1">The sequence shown here is derived from an EMBL/GenBank/DDBJ whole genome shotgun (WGS) entry which is preliminary data.</text>
</comment>
<evidence type="ECO:0000313" key="2">
    <source>
        <dbReference type="Proteomes" id="UP000585614"/>
    </source>
</evidence>
<reference evidence="1 2" key="1">
    <citation type="journal article" date="2020" name="Nature">
        <title>Six reference-quality genomes reveal evolution of bat adaptations.</title>
        <authorList>
            <person name="Jebb D."/>
            <person name="Huang Z."/>
            <person name="Pippel M."/>
            <person name="Hughes G.M."/>
            <person name="Lavrichenko K."/>
            <person name="Devanna P."/>
            <person name="Winkler S."/>
            <person name="Jermiin L.S."/>
            <person name="Skirmuntt E.C."/>
            <person name="Katzourakis A."/>
            <person name="Burkitt-Gray L."/>
            <person name="Ray D.A."/>
            <person name="Sullivan K.A.M."/>
            <person name="Roscito J.G."/>
            <person name="Kirilenko B.M."/>
            <person name="Davalos L.M."/>
            <person name="Corthals A.P."/>
            <person name="Power M.L."/>
            <person name="Jones G."/>
            <person name="Ransome R.D."/>
            <person name="Dechmann D.K.N."/>
            <person name="Locatelli A.G."/>
            <person name="Puechmaille S.J."/>
            <person name="Fedrigo O."/>
            <person name="Jarvis E.D."/>
            <person name="Hiller M."/>
            <person name="Vernes S.C."/>
            <person name="Myers E.W."/>
            <person name="Teeling E.C."/>
        </authorList>
    </citation>
    <scope>NUCLEOTIDE SEQUENCE [LARGE SCALE GENOMIC DNA]</scope>
    <source>
        <strain evidence="1">MRhiFer1</strain>
        <tissue evidence="1">Lung</tissue>
    </source>
</reference>
<dbReference type="AlphaFoldDB" id="A0A7J7TDP7"/>
<proteinExistence type="predicted"/>
<protein>
    <submittedName>
        <fullName evidence="1">Uncharacterized protein</fullName>
    </submittedName>
</protein>
<dbReference type="Proteomes" id="UP000585614">
    <property type="component" value="Unassembled WGS sequence"/>
</dbReference>
<dbReference type="EMBL" id="JACAGC010000020">
    <property type="protein sequence ID" value="KAF6298906.1"/>
    <property type="molecule type" value="Genomic_DNA"/>
</dbReference>
<sequence>MNSELQRKYDGSSELQGVEEFLVHKRTQERSGMNGCLECGSDVHTTVLTQHQGNNARMHMFKSGITLMPTTGAENWLRRHRHISTLTMAAVSFGAGANPNESCSCLCQLCFTKYSPLLLWEWAQ</sequence>
<accession>A0A7J7TDP7</accession>
<name>A0A7J7TDP7_RHIFE</name>
<organism evidence="1 2">
    <name type="scientific">Rhinolophus ferrumequinum</name>
    <name type="common">Greater horseshoe bat</name>
    <dbReference type="NCBI Taxonomy" id="59479"/>
    <lineage>
        <taxon>Eukaryota</taxon>
        <taxon>Metazoa</taxon>
        <taxon>Chordata</taxon>
        <taxon>Craniata</taxon>
        <taxon>Vertebrata</taxon>
        <taxon>Euteleostomi</taxon>
        <taxon>Mammalia</taxon>
        <taxon>Eutheria</taxon>
        <taxon>Laurasiatheria</taxon>
        <taxon>Chiroptera</taxon>
        <taxon>Yinpterochiroptera</taxon>
        <taxon>Rhinolophoidea</taxon>
        <taxon>Rhinolophidae</taxon>
        <taxon>Rhinolophinae</taxon>
        <taxon>Rhinolophus</taxon>
    </lineage>
</organism>
<gene>
    <name evidence="1" type="ORF">mRhiFer1_008945</name>
</gene>
<evidence type="ECO:0000313" key="1">
    <source>
        <dbReference type="EMBL" id="KAF6298906.1"/>
    </source>
</evidence>